<dbReference type="Gene3D" id="3.40.50.261">
    <property type="entry name" value="Succinyl-CoA synthetase domains"/>
    <property type="match status" value="1"/>
</dbReference>
<dbReference type="GO" id="GO:0004776">
    <property type="term" value="F:succinate-CoA ligase (GDP-forming) activity"/>
    <property type="evidence" value="ECO:0007669"/>
    <property type="project" value="TreeGrafter"/>
</dbReference>
<dbReference type="InterPro" id="IPR005810">
    <property type="entry name" value="CoA_lig_alpha"/>
</dbReference>
<dbReference type="GO" id="GO:0006099">
    <property type="term" value="P:tricarboxylic acid cycle"/>
    <property type="evidence" value="ECO:0007669"/>
    <property type="project" value="UniProtKB-KW"/>
</dbReference>
<name>A0A9D1M3Y4_9PROT</name>
<dbReference type="GO" id="GO:0009361">
    <property type="term" value="C:succinate-CoA ligase complex (ADP-forming)"/>
    <property type="evidence" value="ECO:0007669"/>
    <property type="project" value="TreeGrafter"/>
</dbReference>
<dbReference type="EMBL" id="DVNC01000028">
    <property type="protein sequence ID" value="HIU53204.1"/>
    <property type="molecule type" value="Genomic_DNA"/>
</dbReference>
<dbReference type="GO" id="GO:0000166">
    <property type="term" value="F:nucleotide binding"/>
    <property type="evidence" value="ECO:0007669"/>
    <property type="project" value="UniProtKB-KW"/>
</dbReference>
<comment type="caution">
    <text evidence="6">The sequence shown here is derived from an EMBL/GenBank/DDBJ whole genome shotgun (WGS) entry which is preliminary data.</text>
</comment>
<dbReference type="SUPFAM" id="SSF51735">
    <property type="entry name" value="NAD(P)-binding Rossmann-fold domains"/>
    <property type="match status" value="1"/>
</dbReference>
<dbReference type="InterPro" id="IPR036291">
    <property type="entry name" value="NAD(P)-bd_dom_sf"/>
</dbReference>
<keyword evidence="3" id="KW-0547">Nucleotide-binding</keyword>
<dbReference type="NCBIfam" id="NF004230">
    <property type="entry name" value="PRK05678.1"/>
    <property type="match status" value="1"/>
</dbReference>
<dbReference type="AlphaFoldDB" id="A0A9D1M3Y4"/>
<dbReference type="PIRSF" id="PIRSF001553">
    <property type="entry name" value="SucCS_alpha"/>
    <property type="match status" value="1"/>
</dbReference>
<protein>
    <submittedName>
        <fullName evidence="6">Succinate--CoA ligase subunit alpha</fullName>
        <ecNumber evidence="6">6.2.1.5</ecNumber>
    </submittedName>
</protein>
<evidence type="ECO:0000313" key="7">
    <source>
        <dbReference type="Proteomes" id="UP000824107"/>
    </source>
</evidence>
<dbReference type="Pfam" id="PF02629">
    <property type="entry name" value="CoA_binding"/>
    <property type="match status" value="1"/>
</dbReference>
<reference evidence="6" key="1">
    <citation type="submission" date="2020-10" db="EMBL/GenBank/DDBJ databases">
        <authorList>
            <person name="Gilroy R."/>
        </authorList>
    </citation>
    <scope>NUCLEOTIDE SEQUENCE</scope>
    <source>
        <strain evidence="6">ChiW3-316</strain>
    </source>
</reference>
<dbReference type="PANTHER" id="PTHR11117:SF2">
    <property type="entry name" value="SUCCINATE--COA LIGASE [ADP_GDP-FORMING] SUBUNIT ALPHA, MITOCHONDRIAL"/>
    <property type="match status" value="1"/>
</dbReference>
<evidence type="ECO:0000259" key="5">
    <source>
        <dbReference type="SMART" id="SM00881"/>
    </source>
</evidence>
<keyword evidence="1" id="KW-0816">Tricarboxylic acid cycle</keyword>
<dbReference type="SUPFAM" id="SSF52210">
    <property type="entry name" value="Succinyl-CoA synthetase domains"/>
    <property type="match status" value="1"/>
</dbReference>
<dbReference type="FunFam" id="3.40.50.720:FF:000277">
    <property type="entry name" value="Succinate--CoA ligase [ADP-forming] subunit alpha"/>
    <property type="match status" value="1"/>
</dbReference>
<evidence type="ECO:0000256" key="2">
    <source>
        <dbReference type="ARBA" id="ARBA00022598"/>
    </source>
</evidence>
<dbReference type="NCBIfam" id="TIGR01019">
    <property type="entry name" value="sucCoAalpha"/>
    <property type="match status" value="1"/>
</dbReference>
<evidence type="ECO:0000256" key="3">
    <source>
        <dbReference type="ARBA" id="ARBA00022741"/>
    </source>
</evidence>
<dbReference type="GO" id="GO:0004775">
    <property type="term" value="F:succinate-CoA ligase (ADP-forming) activity"/>
    <property type="evidence" value="ECO:0007669"/>
    <property type="project" value="UniProtKB-EC"/>
</dbReference>
<dbReference type="Gene3D" id="3.40.50.720">
    <property type="entry name" value="NAD(P)-binding Rossmann-like Domain"/>
    <property type="match status" value="1"/>
</dbReference>
<dbReference type="Proteomes" id="UP000824107">
    <property type="component" value="Unassembled WGS sequence"/>
</dbReference>
<accession>A0A9D1M3Y4</accession>
<dbReference type="PANTHER" id="PTHR11117">
    <property type="entry name" value="SUCCINYL-COA LIGASE SUBUNIT ALPHA"/>
    <property type="match status" value="1"/>
</dbReference>
<evidence type="ECO:0000256" key="4">
    <source>
        <dbReference type="ARBA" id="ARBA00060724"/>
    </source>
</evidence>
<feature type="domain" description="CoA-binding" evidence="5">
    <location>
        <begin position="4"/>
        <end position="100"/>
    </location>
</feature>
<evidence type="ECO:0000313" key="6">
    <source>
        <dbReference type="EMBL" id="HIU53204.1"/>
    </source>
</evidence>
<keyword evidence="2 6" id="KW-0436">Ligase</keyword>
<dbReference type="PRINTS" id="PR01798">
    <property type="entry name" value="SCOASYNTHASE"/>
</dbReference>
<comment type="similarity">
    <text evidence="4">Belongs to the succinate/malate CoA ligase alpha subunit family.</text>
</comment>
<organism evidence="6 7">
    <name type="scientific">Candidatus Scatocola faecipullorum</name>
    <dbReference type="NCBI Taxonomy" id="2840917"/>
    <lineage>
        <taxon>Bacteria</taxon>
        <taxon>Pseudomonadati</taxon>
        <taxon>Pseudomonadota</taxon>
        <taxon>Alphaproteobacteria</taxon>
        <taxon>Rhodospirillales</taxon>
        <taxon>Rhodospirillaceae</taxon>
        <taxon>Rhodospirillaceae incertae sedis</taxon>
        <taxon>Candidatus Scatocola</taxon>
    </lineage>
</organism>
<dbReference type="SMART" id="SM00881">
    <property type="entry name" value="CoA_binding"/>
    <property type="match status" value="1"/>
</dbReference>
<dbReference type="Pfam" id="PF00549">
    <property type="entry name" value="Ligase_CoA"/>
    <property type="match status" value="1"/>
</dbReference>
<dbReference type="InterPro" id="IPR003781">
    <property type="entry name" value="CoA-bd"/>
</dbReference>
<dbReference type="EC" id="6.2.1.5" evidence="6"/>
<sequence length="288" mass="30794">MSILVNKETRVLIQGITGTQASFHVKRSMDYGTQVVAGVTPGKGGTFHLDVPVFDTVKEAVKETGANASVMYVPARFVKSAVKEAVEAGLETTVCIADGLPIKDMLEIKAMLRGSRTRLIGPNTPGIITPGEARLGIFPENIHTPGRVGVISRSSTLTYEAVLETKRAGMGQSTVIGLGDDMLVGTGFEELLDLFHQDEKTDVIVMIGQMGGTFEEIGADFYKNLQHKKPVIGFVAGNAVPFGHKMGYAGDIITNGHITVQDKKEAMAAAGMIVVDNINDIHKELAKL</sequence>
<dbReference type="InterPro" id="IPR005811">
    <property type="entry name" value="SUCC_ACL_C"/>
</dbReference>
<evidence type="ECO:0000256" key="1">
    <source>
        <dbReference type="ARBA" id="ARBA00022532"/>
    </source>
</evidence>
<proteinExistence type="inferred from homology"/>
<dbReference type="InterPro" id="IPR016102">
    <property type="entry name" value="Succinyl-CoA_synth-like"/>
</dbReference>
<gene>
    <name evidence="6" type="primary">sucD</name>
    <name evidence="6" type="ORF">IAD20_03890</name>
</gene>
<reference evidence="6" key="2">
    <citation type="journal article" date="2021" name="PeerJ">
        <title>Extensive microbial diversity within the chicken gut microbiome revealed by metagenomics and culture.</title>
        <authorList>
            <person name="Gilroy R."/>
            <person name="Ravi A."/>
            <person name="Getino M."/>
            <person name="Pursley I."/>
            <person name="Horton D.L."/>
            <person name="Alikhan N.F."/>
            <person name="Baker D."/>
            <person name="Gharbi K."/>
            <person name="Hall N."/>
            <person name="Watson M."/>
            <person name="Adriaenssens E.M."/>
            <person name="Foster-Nyarko E."/>
            <person name="Jarju S."/>
            <person name="Secka A."/>
            <person name="Antonio M."/>
            <person name="Oren A."/>
            <person name="Chaudhuri R.R."/>
            <person name="La Ragione R."/>
            <person name="Hildebrand F."/>
            <person name="Pallen M.J."/>
        </authorList>
    </citation>
    <scope>NUCLEOTIDE SEQUENCE</scope>
    <source>
        <strain evidence="6">ChiW3-316</strain>
    </source>
</reference>